<sequence>MIDDFSEEVKIFPYHIFDNLSTGLNQLASLRDQVYGGTDTVRENRIPMLCPITSKNILLKKERAYHELSIVKLSGIYSIELSWYSVRSKAVFSESKVQLPFHFGEYK</sequence>
<keyword evidence="2" id="KW-1185">Reference proteome</keyword>
<evidence type="ECO:0000313" key="2">
    <source>
        <dbReference type="Proteomes" id="UP001159363"/>
    </source>
</evidence>
<evidence type="ECO:0000313" key="1">
    <source>
        <dbReference type="EMBL" id="KAJ8891130.1"/>
    </source>
</evidence>
<organism evidence="1 2">
    <name type="scientific">Dryococelus australis</name>
    <dbReference type="NCBI Taxonomy" id="614101"/>
    <lineage>
        <taxon>Eukaryota</taxon>
        <taxon>Metazoa</taxon>
        <taxon>Ecdysozoa</taxon>
        <taxon>Arthropoda</taxon>
        <taxon>Hexapoda</taxon>
        <taxon>Insecta</taxon>
        <taxon>Pterygota</taxon>
        <taxon>Neoptera</taxon>
        <taxon>Polyneoptera</taxon>
        <taxon>Phasmatodea</taxon>
        <taxon>Verophasmatodea</taxon>
        <taxon>Anareolatae</taxon>
        <taxon>Phasmatidae</taxon>
        <taxon>Eurycanthinae</taxon>
        <taxon>Dryococelus</taxon>
    </lineage>
</organism>
<name>A0ABQ9I4D3_9NEOP</name>
<gene>
    <name evidence="1" type="ORF">PR048_010644</name>
</gene>
<proteinExistence type="predicted"/>
<accession>A0ABQ9I4D3</accession>
<protein>
    <submittedName>
        <fullName evidence="1">Uncharacterized protein</fullName>
    </submittedName>
</protein>
<comment type="caution">
    <text evidence="1">The sequence shown here is derived from an EMBL/GenBank/DDBJ whole genome shotgun (WGS) entry which is preliminary data.</text>
</comment>
<reference evidence="1 2" key="1">
    <citation type="submission" date="2023-02" db="EMBL/GenBank/DDBJ databases">
        <title>LHISI_Scaffold_Assembly.</title>
        <authorList>
            <person name="Stuart O.P."/>
            <person name="Cleave R."/>
            <person name="Magrath M.J.L."/>
            <person name="Mikheyev A.S."/>
        </authorList>
    </citation>
    <scope>NUCLEOTIDE SEQUENCE [LARGE SCALE GENOMIC DNA]</scope>
    <source>
        <strain evidence="1">Daus_M_001</strain>
        <tissue evidence="1">Leg muscle</tissue>
    </source>
</reference>
<dbReference type="Proteomes" id="UP001159363">
    <property type="component" value="Chromosome 3"/>
</dbReference>
<dbReference type="EMBL" id="JARBHB010000003">
    <property type="protein sequence ID" value="KAJ8891130.1"/>
    <property type="molecule type" value="Genomic_DNA"/>
</dbReference>